<dbReference type="InterPro" id="IPR001474">
    <property type="entry name" value="GTP_CycHdrlase_I"/>
</dbReference>
<dbReference type="InterPro" id="IPR020602">
    <property type="entry name" value="GTP_CycHdrlase_I_dom"/>
</dbReference>
<dbReference type="GO" id="GO:0046654">
    <property type="term" value="P:tetrahydrofolate biosynthetic process"/>
    <property type="evidence" value="ECO:0007669"/>
    <property type="project" value="InterPro"/>
</dbReference>
<dbReference type="GO" id="GO:0005737">
    <property type="term" value="C:cytoplasm"/>
    <property type="evidence" value="ECO:0007669"/>
    <property type="project" value="TreeGrafter"/>
</dbReference>
<sequence length="173" mass="19735">LRYAKWEGRAQFKGTGARLLRMVGECFWDPDHINEELEKCFKTFDEEYSEMLVEGPISVWTFCPHHLLPCHFDVHIGYIPSGKVLGLSKFSRISEILAKRPVMQEQYTREVAACIDENLSPEGVGVYVIGQHGCMRCRGVKQEASVKTSVLLNSFREDPAVRYEFFQIVKGGS</sequence>
<gene>
    <name evidence="6" type="ORF">LCGC14_0998740</name>
</gene>
<evidence type="ECO:0000259" key="5">
    <source>
        <dbReference type="Pfam" id="PF01227"/>
    </source>
</evidence>
<dbReference type="EMBL" id="LAZR01003843">
    <property type="protein sequence ID" value="KKN14202.1"/>
    <property type="molecule type" value="Genomic_DNA"/>
</dbReference>
<dbReference type="AlphaFoldDB" id="A0A0F9NQ95"/>
<accession>A0A0F9NQ95</accession>
<dbReference type="PANTHER" id="PTHR11109:SF7">
    <property type="entry name" value="GTP CYCLOHYDROLASE 1"/>
    <property type="match status" value="1"/>
</dbReference>
<reference evidence="6" key="1">
    <citation type="journal article" date="2015" name="Nature">
        <title>Complex archaea that bridge the gap between prokaryotes and eukaryotes.</title>
        <authorList>
            <person name="Spang A."/>
            <person name="Saw J.H."/>
            <person name="Jorgensen S.L."/>
            <person name="Zaremba-Niedzwiedzka K."/>
            <person name="Martijn J."/>
            <person name="Lind A.E."/>
            <person name="van Eijk R."/>
            <person name="Schleper C."/>
            <person name="Guy L."/>
            <person name="Ettema T.J."/>
        </authorList>
    </citation>
    <scope>NUCLEOTIDE SEQUENCE</scope>
</reference>
<comment type="pathway">
    <text evidence="2">Cofactor biosynthesis; 7,8-dihydroneopterin triphosphate biosynthesis; 7,8-dihydroneopterin triphosphate from GTP: step 1/1.</text>
</comment>
<dbReference type="GO" id="GO:0003934">
    <property type="term" value="F:GTP cyclohydrolase I activity"/>
    <property type="evidence" value="ECO:0007669"/>
    <property type="project" value="UniProtKB-EC"/>
</dbReference>
<evidence type="ECO:0000256" key="2">
    <source>
        <dbReference type="ARBA" id="ARBA00005080"/>
    </source>
</evidence>
<dbReference type="GO" id="GO:0006729">
    <property type="term" value="P:tetrahydrobiopterin biosynthetic process"/>
    <property type="evidence" value="ECO:0007669"/>
    <property type="project" value="TreeGrafter"/>
</dbReference>
<evidence type="ECO:0000256" key="1">
    <source>
        <dbReference type="ARBA" id="ARBA00001052"/>
    </source>
</evidence>
<dbReference type="PANTHER" id="PTHR11109">
    <property type="entry name" value="GTP CYCLOHYDROLASE I"/>
    <property type="match status" value="1"/>
</dbReference>
<dbReference type="FunFam" id="3.30.1130.10:FF:000001">
    <property type="entry name" value="GTP cyclohydrolase 1"/>
    <property type="match status" value="1"/>
</dbReference>
<feature type="non-terminal residue" evidence="6">
    <location>
        <position position="1"/>
    </location>
</feature>
<name>A0A0F9NQ95_9ZZZZ</name>
<proteinExistence type="predicted"/>
<dbReference type="GO" id="GO:0008270">
    <property type="term" value="F:zinc ion binding"/>
    <property type="evidence" value="ECO:0007669"/>
    <property type="project" value="TreeGrafter"/>
</dbReference>
<comment type="catalytic activity">
    <reaction evidence="1">
        <text>GTP + H2O = 7,8-dihydroneopterin 3'-triphosphate + formate + H(+)</text>
        <dbReference type="Rhea" id="RHEA:17473"/>
        <dbReference type="ChEBI" id="CHEBI:15377"/>
        <dbReference type="ChEBI" id="CHEBI:15378"/>
        <dbReference type="ChEBI" id="CHEBI:15740"/>
        <dbReference type="ChEBI" id="CHEBI:37565"/>
        <dbReference type="ChEBI" id="CHEBI:58462"/>
        <dbReference type="EC" id="3.5.4.16"/>
    </reaction>
</comment>
<dbReference type="Pfam" id="PF01227">
    <property type="entry name" value="GTP_cyclohydroI"/>
    <property type="match status" value="1"/>
</dbReference>
<keyword evidence="4" id="KW-0378">Hydrolase</keyword>
<evidence type="ECO:0000256" key="3">
    <source>
        <dbReference type="ARBA" id="ARBA00012715"/>
    </source>
</evidence>
<comment type="caution">
    <text evidence="6">The sequence shown here is derived from an EMBL/GenBank/DDBJ whole genome shotgun (WGS) entry which is preliminary data.</text>
</comment>
<organism evidence="6">
    <name type="scientific">marine sediment metagenome</name>
    <dbReference type="NCBI Taxonomy" id="412755"/>
    <lineage>
        <taxon>unclassified sequences</taxon>
        <taxon>metagenomes</taxon>
        <taxon>ecological metagenomes</taxon>
    </lineage>
</organism>
<dbReference type="EC" id="3.5.4.16" evidence="3"/>
<protein>
    <recommendedName>
        <fullName evidence="3">GTP cyclohydrolase I</fullName>
        <ecNumber evidence="3">3.5.4.16</ecNumber>
    </recommendedName>
</protein>
<evidence type="ECO:0000256" key="4">
    <source>
        <dbReference type="ARBA" id="ARBA00022801"/>
    </source>
</evidence>
<dbReference type="UniPathway" id="UPA00848">
    <property type="reaction ID" value="UER00151"/>
</dbReference>
<dbReference type="SUPFAM" id="SSF55620">
    <property type="entry name" value="Tetrahydrobiopterin biosynthesis enzymes-like"/>
    <property type="match status" value="1"/>
</dbReference>
<dbReference type="InterPro" id="IPR043133">
    <property type="entry name" value="GTP-CH-I_C/QueF"/>
</dbReference>
<dbReference type="Gene3D" id="3.30.1130.10">
    <property type="match status" value="1"/>
</dbReference>
<dbReference type="GO" id="GO:0005525">
    <property type="term" value="F:GTP binding"/>
    <property type="evidence" value="ECO:0007669"/>
    <property type="project" value="TreeGrafter"/>
</dbReference>
<evidence type="ECO:0000313" key="6">
    <source>
        <dbReference type="EMBL" id="KKN14202.1"/>
    </source>
</evidence>
<feature type="domain" description="GTP cyclohydrolase I" evidence="5">
    <location>
        <begin position="9"/>
        <end position="169"/>
    </location>
</feature>